<evidence type="ECO:0000313" key="2">
    <source>
        <dbReference type="Proteomes" id="UP000474296"/>
    </source>
</evidence>
<reference evidence="1 2" key="1">
    <citation type="submission" date="2020-01" db="EMBL/GenBank/DDBJ databases">
        <title>Spongiivirga citrea KCTC 32990T.</title>
        <authorList>
            <person name="Wang G."/>
        </authorList>
    </citation>
    <scope>NUCLEOTIDE SEQUENCE [LARGE SCALE GENOMIC DNA]</scope>
    <source>
        <strain evidence="1 2">KCTC 32990</strain>
    </source>
</reference>
<sequence>MAINIQYVKMKSSESMSQYVTEKLKKLDEHYDWLIRADVFFKTEKDPSEKGNICEIELSLPGPKIFASSNEKNYEMAVKETISDLNSQLKKRKAKFTKQRISS</sequence>
<dbReference type="NCBIfam" id="TIGR00741">
    <property type="entry name" value="yfiA"/>
    <property type="match status" value="1"/>
</dbReference>
<keyword evidence="2" id="KW-1185">Reference proteome</keyword>
<name>A0A6M0CIQ2_9FLAO</name>
<accession>A0A6M0CIQ2</accession>
<protein>
    <submittedName>
        <fullName evidence="1">Ribosome-associated translation inhibitor RaiA</fullName>
    </submittedName>
</protein>
<comment type="caution">
    <text evidence="1">The sequence shown here is derived from an EMBL/GenBank/DDBJ whole genome shotgun (WGS) entry which is preliminary data.</text>
</comment>
<dbReference type="Pfam" id="PF02482">
    <property type="entry name" value="Ribosomal_S30AE"/>
    <property type="match status" value="1"/>
</dbReference>
<dbReference type="AlphaFoldDB" id="A0A6M0CIQ2"/>
<gene>
    <name evidence="1" type="primary">raiA</name>
    <name evidence="1" type="ORF">GWK10_06455</name>
</gene>
<organism evidence="1 2">
    <name type="scientific">Spongiivirga citrea</name>
    <dbReference type="NCBI Taxonomy" id="1481457"/>
    <lineage>
        <taxon>Bacteria</taxon>
        <taxon>Pseudomonadati</taxon>
        <taxon>Bacteroidota</taxon>
        <taxon>Flavobacteriia</taxon>
        <taxon>Flavobacteriales</taxon>
        <taxon>Flavobacteriaceae</taxon>
        <taxon>Spongiivirga</taxon>
    </lineage>
</organism>
<dbReference type="Gene3D" id="3.30.160.100">
    <property type="entry name" value="Ribosome hibernation promotion factor-like"/>
    <property type="match status" value="1"/>
</dbReference>
<dbReference type="Proteomes" id="UP000474296">
    <property type="component" value="Unassembled WGS sequence"/>
</dbReference>
<dbReference type="InterPro" id="IPR003489">
    <property type="entry name" value="RHF/RaiA"/>
</dbReference>
<proteinExistence type="predicted"/>
<dbReference type="SUPFAM" id="SSF69754">
    <property type="entry name" value="Ribosome binding protein Y (YfiA homologue)"/>
    <property type="match status" value="1"/>
</dbReference>
<evidence type="ECO:0000313" key="1">
    <source>
        <dbReference type="EMBL" id="NER16843.1"/>
    </source>
</evidence>
<dbReference type="InterPro" id="IPR036567">
    <property type="entry name" value="RHF-like"/>
</dbReference>
<dbReference type="EMBL" id="JAABOQ010000002">
    <property type="protein sequence ID" value="NER16843.1"/>
    <property type="molecule type" value="Genomic_DNA"/>
</dbReference>